<dbReference type="PANTHER" id="PTHR24096:SF149">
    <property type="entry name" value="AMP-BINDING DOMAIN-CONTAINING PROTEIN-RELATED"/>
    <property type="match status" value="1"/>
</dbReference>
<name>A0A6G0WWV1_9STRA</name>
<organism evidence="4 5">
    <name type="scientific">Aphanomyces euteiches</name>
    <dbReference type="NCBI Taxonomy" id="100861"/>
    <lineage>
        <taxon>Eukaryota</taxon>
        <taxon>Sar</taxon>
        <taxon>Stramenopiles</taxon>
        <taxon>Oomycota</taxon>
        <taxon>Saprolegniomycetes</taxon>
        <taxon>Saprolegniales</taxon>
        <taxon>Verrucalvaceae</taxon>
        <taxon>Aphanomyces</taxon>
    </lineage>
</organism>
<keyword evidence="2" id="KW-0436">Ligase</keyword>
<gene>
    <name evidence="4" type="ORF">Ae201684_010925</name>
</gene>
<dbReference type="Proteomes" id="UP000481153">
    <property type="component" value="Unassembled WGS sequence"/>
</dbReference>
<dbReference type="AlphaFoldDB" id="A0A6G0WWV1"/>
<reference evidence="4 5" key="1">
    <citation type="submission" date="2019-07" db="EMBL/GenBank/DDBJ databases">
        <title>Genomics analysis of Aphanomyces spp. identifies a new class of oomycete effector associated with host adaptation.</title>
        <authorList>
            <person name="Gaulin E."/>
        </authorList>
    </citation>
    <scope>NUCLEOTIDE SEQUENCE [LARGE SCALE GENOMIC DNA]</scope>
    <source>
        <strain evidence="4 5">ATCC 201684</strain>
    </source>
</reference>
<keyword evidence="5" id="KW-1185">Reference proteome</keyword>
<sequence>MIVRQSGELKVKGAAQHDASLDASRKVILNARESLIHKGEALLDGLLEKSGSTRRPFILLVDNDEASASAIVAACQQKKTCVLIPLPKKKDLLPYVVRETGINLFVDPQAKLTTDLPCDKKSPVPWLTDSTSEEGGVCMLTSGSTGLPKIVFCSWTSMLVQGTATYQRLFPNGPCRFVCASSIAHAYAINALFAIYTSPFGANSELFLDMDSFVPQADSSSDKPTILFGTPGTYSRLSASSHSVSLHNIQAFSAGVALPPALHESLKIRFGLHVLQNYGATETGGICVEDVNASRYVGISRPNLQAVGLPWPGVQVRVDVPSCGRLCCPDERGEIAVLTPWQCMGYVQQMMLIPISRDGFYYTGDGGYVDDDNLVFVGQRLRDPVRFRYQGFDLFVPPQQVEAALLKNPSVSDVLVPLVLDDLDDKSTPKKPIALVVAPSTDEMALRKWCAENLPPILADIEIHLVEFLPCSPAGKLMYSITKQ</sequence>
<dbReference type="GO" id="GO:0016405">
    <property type="term" value="F:CoA-ligase activity"/>
    <property type="evidence" value="ECO:0007669"/>
    <property type="project" value="TreeGrafter"/>
</dbReference>
<dbReference type="Gene3D" id="3.30.300.30">
    <property type="match status" value="1"/>
</dbReference>
<dbReference type="SUPFAM" id="SSF56801">
    <property type="entry name" value="Acetyl-CoA synthetase-like"/>
    <property type="match status" value="1"/>
</dbReference>
<protein>
    <recommendedName>
        <fullName evidence="3">AMP-dependent synthetase/ligase domain-containing protein</fullName>
    </recommendedName>
</protein>
<dbReference type="InterPro" id="IPR000873">
    <property type="entry name" value="AMP-dep_synth/lig_dom"/>
</dbReference>
<dbReference type="CDD" id="cd04433">
    <property type="entry name" value="AFD_class_I"/>
    <property type="match status" value="1"/>
</dbReference>
<proteinExistence type="inferred from homology"/>
<evidence type="ECO:0000259" key="3">
    <source>
        <dbReference type="Pfam" id="PF00501"/>
    </source>
</evidence>
<dbReference type="PANTHER" id="PTHR24096">
    <property type="entry name" value="LONG-CHAIN-FATTY-ACID--COA LIGASE"/>
    <property type="match status" value="1"/>
</dbReference>
<dbReference type="VEuPathDB" id="FungiDB:AeMF1_009329"/>
<evidence type="ECO:0000256" key="1">
    <source>
        <dbReference type="ARBA" id="ARBA00006432"/>
    </source>
</evidence>
<evidence type="ECO:0000256" key="2">
    <source>
        <dbReference type="ARBA" id="ARBA00022598"/>
    </source>
</evidence>
<comment type="caution">
    <text evidence="4">The sequence shown here is derived from an EMBL/GenBank/DDBJ whole genome shotgun (WGS) entry which is preliminary data.</text>
</comment>
<comment type="similarity">
    <text evidence="1">Belongs to the ATP-dependent AMP-binding enzyme family.</text>
</comment>
<evidence type="ECO:0000313" key="4">
    <source>
        <dbReference type="EMBL" id="KAF0731975.1"/>
    </source>
</evidence>
<dbReference type="InterPro" id="IPR042099">
    <property type="entry name" value="ANL_N_sf"/>
</dbReference>
<feature type="domain" description="AMP-dependent synthetase/ligase" evidence="3">
    <location>
        <begin position="113"/>
        <end position="346"/>
    </location>
</feature>
<dbReference type="EMBL" id="VJMJ01000138">
    <property type="protein sequence ID" value="KAF0731975.1"/>
    <property type="molecule type" value="Genomic_DNA"/>
</dbReference>
<evidence type="ECO:0000313" key="5">
    <source>
        <dbReference type="Proteomes" id="UP000481153"/>
    </source>
</evidence>
<dbReference type="InterPro" id="IPR045851">
    <property type="entry name" value="AMP-bd_C_sf"/>
</dbReference>
<dbReference type="Gene3D" id="3.40.50.12780">
    <property type="entry name" value="N-terminal domain of ligase-like"/>
    <property type="match status" value="1"/>
</dbReference>
<dbReference type="Pfam" id="PF00501">
    <property type="entry name" value="AMP-binding"/>
    <property type="match status" value="1"/>
</dbReference>
<accession>A0A6G0WWV1</accession>